<evidence type="ECO:0000313" key="1">
    <source>
        <dbReference type="EMBL" id="DAD18576.1"/>
    </source>
</evidence>
<accession>A0A822XHU5</accession>
<protein>
    <submittedName>
        <fullName evidence="1">Uncharacterized protein</fullName>
    </submittedName>
</protein>
<keyword evidence="2" id="KW-1185">Reference proteome</keyword>
<reference evidence="1 2" key="1">
    <citation type="journal article" date="2020" name="Mol. Biol. Evol.">
        <title>Distinct Expression and Methylation Patterns for Genes with Different Fates following a Single Whole-Genome Duplication in Flowering Plants.</title>
        <authorList>
            <person name="Shi T."/>
            <person name="Rahmani R.S."/>
            <person name="Gugger P.F."/>
            <person name="Wang M."/>
            <person name="Li H."/>
            <person name="Zhang Y."/>
            <person name="Li Z."/>
            <person name="Wang Q."/>
            <person name="Van de Peer Y."/>
            <person name="Marchal K."/>
            <person name="Chen J."/>
        </authorList>
    </citation>
    <scope>NUCLEOTIDE SEQUENCE [LARGE SCALE GENOMIC DNA]</scope>
    <source>
        <tissue evidence="1">Leaf</tissue>
    </source>
</reference>
<name>A0A822XHU5_NELNU</name>
<sequence>MHELQFWGEPPVESHVADLVHHGQSLYGLMVHFMHHGQGAAACVATDNLGKFLIARSYAIEVIDAEATEMKALLLVVESINMETGLDSLLLVLKGGKLMRSTKDKCFNRGCKKTMKKNEKE</sequence>
<comment type="caution">
    <text evidence="1">The sequence shown here is derived from an EMBL/GenBank/DDBJ whole genome shotgun (WGS) entry which is preliminary data.</text>
</comment>
<proteinExistence type="predicted"/>
<dbReference type="AlphaFoldDB" id="A0A822XHU5"/>
<gene>
    <name evidence="1" type="ORF">HUJ06_020039</name>
</gene>
<evidence type="ECO:0000313" key="2">
    <source>
        <dbReference type="Proteomes" id="UP000607653"/>
    </source>
</evidence>
<dbReference type="Proteomes" id="UP000607653">
    <property type="component" value="Unassembled WGS sequence"/>
</dbReference>
<dbReference type="EMBL" id="DUZY01000001">
    <property type="protein sequence ID" value="DAD18576.1"/>
    <property type="molecule type" value="Genomic_DNA"/>
</dbReference>
<organism evidence="1 2">
    <name type="scientific">Nelumbo nucifera</name>
    <name type="common">Sacred lotus</name>
    <dbReference type="NCBI Taxonomy" id="4432"/>
    <lineage>
        <taxon>Eukaryota</taxon>
        <taxon>Viridiplantae</taxon>
        <taxon>Streptophyta</taxon>
        <taxon>Embryophyta</taxon>
        <taxon>Tracheophyta</taxon>
        <taxon>Spermatophyta</taxon>
        <taxon>Magnoliopsida</taxon>
        <taxon>Proteales</taxon>
        <taxon>Nelumbonaceae</taxon>
        <taxon>Nelumbo</taxon>
    </lineage>
</organism>